<evidence type="ECO:0000256" key="2">
    <source>
        <dbReference type="ARBA" id="ARBA00023315"/>
    </source>
</evidence>
<dbReference type="RefSeq" id="WP_190925909.1">
    <property type="nucleotide sequence ID" value="NZ_JACXJA010000006.1"/>
</dbReference>
<evidence type="ECO:0000259" key="3">
    <source>
        <dbReference type="PROSITE" id="PS51186"/>
    </source>
</evidence>
<gene>
    <name evidence="4" type="ORF">IDH45_06770</name>
</gene>
<feature type="domain" description="N-acetyltransferase" evidence="3">
    <location>
        <begin position="2"/>
        <end position="146"/>
    </location>
</feature>
<protein>
    <submittedName>
        <fullName evidence="4">GNAT family N-acetyltransferase</fullName>
    </submittedName>
</protein>
<comment type="caution">
    <text evidence="4">The sequence shown here is derived from an EMBL/GenBank/DDBJ whole genome shotgun (WGS) entry which is preliminary data.</text>
</comment>
<name>A0A927GYK5_9BACL</name>
<evidence type="ECO:0000313" key="5">
    <source>
        <dbReference type="Proteomes" id="UP000639396"/>
    </source>
</evidence>
<organism evidence="4 5">
    <name type="scientific">Paenibacillus oceani</name>
    <dbReference type="NCBI Taxonomy" id="2772510"/>
    <lineage>
        <taxon>Bacteria</taxon>
        <taxon>Bacillati</taxon>
        <taxon>Bacillota</taxon>
        <taxon>Bacilli</taxon>
        <taxon>Bacillales</taxon>
        <taxon>Paenibacillaceae</taxon>
        <taxon>Paenibacillus</taxon>
    </lineage>
</organism>
<accession>A0A927GYK5</accession>
<dbReference type="InterPro" id="IPR000182">
    <property type="entry name" value="GNAT_dom"/>
</dbReference>
<reference evidence="4" key="1">
    <citation type="submission" date="2020-09" db="EMBL/GenBank/DDBJ databases">
        <title>A novel bacterium of genus Paenibacillus, isolated from South China Sea.</title>
        <authorList>
            <person name="Huang H."/>
            <person name="Mo K."/>
            <person name="Hu Y."/>
        </authorList>
    </citation>
    <scope>NUCLEOTIDE SEQUENCE</scope>
    <source>
        <strain evidence="4">IB182363</strain>
    </source>
</reference>
<keyword evidence="5" id="KW-1185">Reference proteome</keyword>
<dbReference type="AlphaFoldDB" id="A0A927GYK5"/>
<proteinExistence type="predicted"/>
<dbReference type="Proteomes" id="UP000639396">
    <property type="component" value="Unassembled WGS sequence"/>
</dbReference>
<dbReference type="SUPFAM" id="SSF55729">
    <property type="entry name" value="Acyl-CoA N-acyltransferases (Nat)"/>
    <property type="match status" value="1"/>
</dbReference>
<dbReference type="PANTHER" id="PTHR43877">
    <property type="entry name" value="AMINOALKYLPHOSPHONATE N-ACETYLTRANSFERASE-RELATED-RELATED"/>
    <property type="match status" value="1"/>
</dbReference>
<dbReference type="Pfam" id="PF00583">
    <property type="entry name" value="Acetyltransf_1"/>
    <property type="match status" value="1"/>
</dbReference>
<keyword evidence="2" id="KW-0012">Acyltransferase</keyword>
<dbReference type="PANTHER" id="PTHR43877:SF2">
    <property type="entry name" value="AMINOALKYLPHOSPHONATE N-ACETYLTRANSFERASE-RELATED"/>
    <property type="match status" value="1"/>
</dbReference>
<evidence type="ECO:0000256" key="1">
    <source>
        <dbReference type="ARBA" id="ARBA00022679"/>
    </source>
</evidence>
<dbReference type="PROSITE" id="PS51186">
    <property type="entry name" value="GNAT"/>
    <property type="match status" value="1"/>
</dbReference>
<dbReference type="InterPro" id="IPR050832">
    <property type="entry name" value="Bact_Acetyltransf"/>
</dbReference>
<dbReference type="CDD" id="cd04301">
    <property type="entry name" value="NAT_SF"/>
    <property type="match status" value="1"/>
</dbReference>
<dbReference type="Gene3D" id="3.40.630.30">
    <property type="match status" value="1"/>
</dbReference>
<evidence type="ECO:0000313" key="4">
    <source>
        <dbReference type="EMBL" id="MBD2861695.1"/>
    </source>
</evidence>
<dbReference type="InterPro" id="IPR016181">
    <property type="entry name" value="Acyl_CoA_acyltransferase"/>
</dbReference>
<dbReference type="GO" id="GO:0016747">
    <property type="term" value="F:acyltransferase activity, transferring groups other than amino-acyl groups"/>
    <property type="evidence" value="ECO:0007669"/>
    <property type="project" value="InterPro"/>
</dbReference>
<sequence>MIRTRNPRRDDRTILQLVKQELFPYTLLSFPGLRWSAAEIRRRLAGNVTYVAVPRRSGAAGFASVRTAGRELYLDMLAVAPARRGQGWGKALLAESERHARRKGYRQLSLYVNDANANARLFYARHGYAEAGYFPAIQCYKMVKTW</sequence>
<keyword evidence="1" id="KW-0808">Transferase</keyword>
<dbReference type="EMBL" id="JACXJA010000006">
    <property type="protein sequence ID" value="MBD2861695.1"/>
    <property type="molecule type" value="Genomic_DNA"/>
</dbReference>